<dbReference type="eggNOG" id="COG1482">
    <property type="taxonomic scope" value="Bacteria"/>
</dbReference>
<dbReference type="Proteomes" id="UP000050961">
    <property type="component" value="Unassembled WGS sequence"/>
</dbReference>
<evidence type="ECO:0000313" key="4">
    <source>
        <dbReference type="EMBL" id="KRN05825.1"/>
    </source>
</evidence>
<protein>
    <recommendedName>
        <fullName evidence="3">MucBP domain-containing protein</fullName>
    </recommendedName>
</protein>
<sequence>MVLLLSFSDLVKRLITRNPLRKNRHPKRNFDSVSVTTAPASQSAAPFPEPAVTERNVTKPEEVNRQKAITIAPQKNITRQNALLLIVYQDIHNKLLFPSQIISGQLGEKLRMQFKVFPDYNLVRINGFTSYFASRYGIITLTYNKKDAGVIWILCRDIDTNFFLSDPYLIRGKVKEPFELYSPTLAGYNLIRVKGNLRGNFSYDQKFVTFYYRQSSWKDVRKVENYLKILGPLASYEQPQGKELNISFALNTVWRTFSSITMENGDLWYCLGGAIWIKFDPQKVVYSNKRAESTLLPAKASVEINNFKESREALVDFIPNGKVAAYDSPFGQKIGLFADKTKVVVTAQAINDGVTWFKLRQGAWIPRQYLKFL</sequence>
<gene>
    <name evidence="4" type="ORF">FD15_GL001633</name>
</gene>
<dbReference type="InterPro" id="IPR009459">
    <property type="entry name" value="MucBP_dom"/>
</dbReference>
<feature type="region of interest" description="Disordered" evidence="2">
    <location>
        <begin position="22"/>
        <end position="51"/>
    </location>
</feature>
<dbReference type="Gene3D" id="3.10.20.320">
    <property type="entry name" value="Putative peptidoglycan bound protein (lpxtg motif)"/>
    <property type="match status" value="1"/>
</dbReference>
<keyword evidence="1" id="KW-0677">Repeat</keyword>
<feature type="compositionally biased region" description="Polar residues" evidence="2">
    <location>
        <begin position="31"/>
        <end position="44"/>
    </location>
</feature>
<dbReference type="Pfam" id="PF06458">
    <property type="entry name" value="MucBP"/>
    <property type="match status" value="2"/>
</dbReference>
<dbReference type="STRING" id="1423806.FD15_GL001633"/>
<feature type="domain" description="MucBP" evidence="3">
    <location>
        <begin position="86"/>
        <end position="143"/>
    </location>
</feature>
<name>A0A0R2DNW4_9LACO</name>
<evidence type="ECO:0000259" key="3">
    <source>
        <dbReference type="Pfam" id="PF06458"/>
    </source>
</evidence>
<dbReference type="AlphaFoldDB" id="A0A0R2DNW4"/>
<comment type="caution">
    <text evidence="4">The sequence shown here is derived from an EMBL/GenBank/DDBJ whole genome shotgun (WGS) entry which is preliminary data.</text>
</comment>
<evidence type="ECO:0000313" key="5">
    <source>
        <dbReference type="Proteomes" id="UP000050961"/>
    </source>
</evidence>
<organism evidence="4 5">
    <name type="scientific">Liquorilactobacillus sucicola DSM 21376 = JCM 15457</name>
    <dbReference type="NCBI Taxonomy" id="1423806"/>
    <lineage>
        <taxon>Bacteria</taxon>
        <taxon>Bacillati</taxon>
        <taxon>Bacillota</taxon>
        <taxon>Bacilli</taxon>
        <taxon>Lactobacillales</taxon>
        <taxon>Lactobacillaceae</taxon>
        <taxon>Liquorilactobacillus</taxon>
    </lineage>
</organism>
<proteinExistence type="predicted"/>
<evidence type="ECO:0000256" key="2">
    <source>
        <dbReference type="SAM" id="MobiDB-lite"/>
    </source>
</evidence>
<reference evidence="4 5" key="1">
    <citation type="journal article" date="2015" name="Genome Announc.">
        <title>Expanding the biotechnology potential of lactobacilli through comparative genomics of 213 strains and associated genera.</title>
        <authorList>
            <person name="Sun Z."/>
            <person name="Harris H.M."/>
            <person name="McCann A."/>
            <person name="Guo C."/>
            <person name="Argimon S."/>
            <person name="Zhang W."/>
            <person name="Yang X."/>
            <person name="Jeffery I.B."/>
            <person name="Cooney J.C."/>
            <person name="Kagawa T.F."/>
            <person name="Liu W."/>
            <person name="Song Y."/>
            <person name="Salvetti E."/>
            <person name="Wrobel A."/>
            <person name="Rasinkangas P."/>
            <person name="Parkhill J."/>
            <person name="Rea M.C."/>
            <person name="O'Sullivan O."/>
            <person name="Ritari J."/>
            <person name="Douillard F.P."/>
            <person name="Paul Ross R."/>
            <person name="Yang R."/>
            <person name="Briner A.E."/>
            <person name="Felis G.E."/>
            <person name="de Vos W.M."/>
            <person name="Barrangou R."/>
            <person name="Klaenhammer T.R."/>
            <person name="Caufield P.W."/>
            <person name="Cui Y."/>
            <person name="Zhang H."/>
            <person name="O'Toole P.W."/>
        </authorList>
    </citation>
    <scope>NUCLEOTIDE SEQUENCE [LARGE SCALE GENOMIC DNA]</scope>
    <source>
        <strain evidence="4 5">DSM 21376</strain>
    </source>
</reference>
<evidence type="ECO:0000256" key="1">
    <source>
        <dbReference type="ARBA" id="ARBA00022737"/>
    </source>
</evidence>
<dbReference type="EMBL" id="AYZF01000016">
    <property type="protein sequence ID" value="KRN05825.1"/>
    <property type="molecule type" value="Genomic_DNA"/>
</dbReference>
<accession>A0A0R2DNW4</accession>
<dbReference type="PATRIC" id="fig|1423806.3.peg.1655"/>
<keyword evidence="5" id="KW-1185">Reference proteome</keyword>
<feature type="domain" description="MucBP" evidence="3">
    <location>
        <begin position="164"/>
        <end position="213"/>
    </location>
</feature>